<organism evidence="2 3">
    <name type="scientific">Xanthocytophaga agilis</name>
    <dbReference type="NCBI Taxonomy" id="3048010"/>
    <lineage>
        <taxon>Bacteria</taxon>
        <taxon>Pseudomonadati</taxon>
        <taxon>Bacteroidota</taxon>
        <taxon>Cytophagia</taxon>
        <taxon>Cytophagales</taxon>
        <taxon>Rhodocytophagaceae</taxon>
        <taxon>Xanthocytophaga</taxon>
    </lineage>
</organism>
<accession>A0AAE3UJN5</accession>
<comment type="caution">
    <text evidence="2">The sequence shown here is derived from an EMBL/GenBank/DDBJ whole genome shotgun (WGS) entry which is preliminary data.</text>
</comment>
<dbReference type="Proteomes" id="UP001232063">
    <property type="component" value="Unassembled WGS sequence"/>
</dbReference>
<evidence type="ECO:0000256" key="1">
    <source>
        <dbReference type="SAM" id="SignalP"/>
    </source>
</evidence>
<dbReference type="PROSITE" id="PS51257">
    <property type="entry name" value="PROKAR_LIPOPROTEIN"/>
    <property type="match status" value="1"/>
</dbReference>
<sequence>MALRYRNSILVLFISGLVLLASACGGEPDYVPKPKGYNRIDLPDHTYQSLEGKYPYQFEYSSHAIIRPDTFATAEPYWIFVYYPALKANLQLTYKSVDEDPKKFQELINDAYRLANKHNVKAEAIDEFIMKTKDGKTANLFTLQGEVPSQFQFYITDTTTHFFRGALYFKTATKNDSLAPVIDYIKKDAMHMLNTLKWK</sequence>
<protein>
    <submittedName>
        <fullName evidence="2">Gliding motility lipoprotein GldD</fullName>
    </submittedName>
</protein>
<dbReference type="AlphaFoldDB" id="A0AAE3UJN5"/>
<feature type="chain" id="PRO_5041946406" evidence="1">
    <location>
        <begin position="24"/>
        <end position="199"/>
    </location>
</feature>
<keyword evidence="2" id="KW-0449">Lipoprotein</keyword>
<feature type="signal peptide" evidence="1">
    <location>
        <begin position="1"/>
        <end position="23"/>
    </location>
</feature>
<keyword evidence="3" id="KW-1185">Reference proteome</keyword>
<dbReference type="NCBIfam" id="TIGR03512">
    <property type="entry name" value="GldD_lipo"/>
    <property type="match status" value="1"/>
</dbReference>
<name>A0AAE3UJN5_9BACT</name>
<dbReference type="Pfam" id="PF25593">
    <property type="entry name" value="GldD_lipo"/>
    <property type="match status" value="1"/>
</dbReference>
<evidence type="ECO:0000313" key="2">
    <source>
        <dbReference type="EMBL" id="MDJ1505458.1"/>
    </source>
</evidence>
<proteinExistence type="predicted"/>
<dbReference type="EMBL" id="JASJOU010000016">
    <property type="protein sequence ID" value="MDJ1505458.1"/>
    <property type="molecule type" value="Genomic_DNA"/>
</dbReference>
<reference evidence="2" key="1">
    <citation type="submission" date="2023-05" db="EMBL/GenBank/DDBJ databases">
        <authorList>
            <person name="Zhang X."/>
        </authorList>
    </citation>
    <scope>NUCLEOTIDE SEQUENCE</scope>
    <source>
        <strain evidence="2">BD1B2-1</strain>
    </source>
</reference>
<gene>
    <name evidence="2" type="primary">gldD</name>
    <name evidence="2" type="ORF">QNI22_32680</name>
</gene>
<keyword evidence="1" id="KW-0732">Signal</keyword>
<dbReference type="RefSeq" id="WP_314517514.1">
    <property type="nucleotide sequence ID" value="NZ_JASJOU010000016.1"/>
</dbReference>
<evidence type="ECO:0000313" key="3">
    <source>
        <dbReference type="Proteomes" id="UP001232063"/>
    </source>
</evidence>
<dbReference type="InterPro" id="IPR019850">
    <property type="entry name" value="GldD-like"/>
</dbReference>